<keyword evidence="3" id="KW-1185">Reference proteome</keyword>
<proteinExistence type="predicted"/>
<keyword evidence="1" id="KW-0812">Transmembrane</keyword>
<dbReference type="Proteomes" id="UP001621964">
    <property type="component" value="Unassembled WGS sequence"/>
</dbReference>
<feature type="non-terminal residue" evidence="2">
    <location>
        <position position="80"/>
    </location>
</feature>
<feature type="non-terminal residue" evidence="2">
    <location>
        <position position="1"/>
    </location>
</feature>
<evidence type="ECO:0000313" key="2">
    <source>
        <dbReference type="EMBL" id="MFK7643243.1"/>
    </source>
</evidence>
<name>A0ABW8Q6N1_9NEIS</name>
<sequence length="80" mass="8775">GSTSSFNGMYIADGMSRLAKMVLYALTFALFVYAKPYNQTRNLFKGEFYTLSLFALLGMGVMVGAGHFLTAYIGLELLSL</sequence>
<feature type="transmembrane region" description="Helical" evidence="1">
    <location>
        <begin position="48"/>
        <end position="75"/>
    </location>
</feature>
<keyword evidence="1" id="KW-0472">Membrane</keyword>
<comment type="caution">
    <text evidence="2">The sequence shown here is derived from an EMBL/GenBank/DDBJ whole genome shotgun (WGS) entry which is preliminary data.</text>
</comment>
<keyword evidence="1" id="KW-1133">Transmembrane helix</keyword>
<reference evidence="2 3" key="1">
    <citation type="submission" date="2024-11" db="EMBL/GenBank/DDBJ databases">
        <authorList>
            <person name="Mikucki A.G."/>
            <person name="Kahler C.M."/>
        </authorList>
    </citation>
    <scope>NUCLEOTIDE SEQUENCE [LARGE SCALE GENOMIC DNA]</scope>
    <source>
        <strain evidence="2 3">EXNM717</strain>
    </source>
</reference>
<dbReference type="EMBL" id="JBJGEB010000109">
    <property type="protein sequence ID" value="MFK7643243.1"/>
    <property type="molecule type" value="Genomic_DNA"/>
</dbReference>
<accession>A0ABW8Q6N1</accession>
<evidence type="ECO:0000256" key="1">
    <source>
        <dbReference type="SAM" id="Phobius"/>
    </source>
</evidence>
<gene>
    <name evidence="2" type="ORF">ACI43T_12265</name>
</gene>
<feature type="transmembrane region" description="Helical" evidence="1">
    <location>
        <begin position="18"/>
        <end position="36"/>
    </location>
</feature>
<organism evidence="2 3">
    <name type="scientific">Neisseria oralis</name>
    <dbReference type="NCBI Taxonomy" id="1107316"/>
    <lineage>
        <taxon>Bacteria</taxon>
        <taxon>Pseudomonadati</taxon>
        <taxon>Pseudomonadota</taxon>
        <taxon>Betaproteobacteria</taxon>
        <taxon>Neisseriales</taxon>
        <taxon>Neisseriaceae</taxon>
        <taxon>Neisseria</taxon>
    </lineage>
</organism>
<evidence type="ECO:0000313" key="3">
    <source>
        <dbReference type="Proteomes" id="UP001621964"/>
    </source>
</evidence>
<protein>
    <submittedName>
        <fullName evidence="2">NADH:ubiquinone oxidoreductase subunit N</fullName>
    </submittedName>
</protein>